<evidence type="ECO:0000313" key="2">
    <source>
        <dbReference type="EMBL" id="KAG0330316.1"/>
    </source>
</evidence>
<feature type="region of interest" description="Disordered" evidence="1">
    <location>
        <begin position="704"/>
        <end position="735"/>
    </location>
</feature>
<evidence type="ECO:0000256" key="1">
    <source>
        <dbReference type="SAM" id="MobiDB-lite"/>
    </source>
</evidence>
<name>A0A9P6RZ54_9FUNG</name>
<organism evidence="2 3">
    <name type="scientific">Dissophora globulifera</name>
    <dbReference type="NCBI Taxonomy" id="979702"/>
    <lineage>
        <taxon>Eukaryota</taxon>
        <taxon>Fungi</taxon>
        <taxon>Fungi incertae sedis</taxon>
        <taxon>Mucoromycota</taxon>
        <taxon>Mortierellomycotina</taxon>
        <taxon>Mortierellomycetes</taxon>
        <taxon>Mortierellales</taxon>
        <taxon>Mortierellaceae</taxon>
        <taxon>Dissophora</taxon>
    </lineage>
</organism>
<gene>
    <name evidence="2" type="ORF">BGZ99_006009</name>
</gene>
<comment type="caution">
    <text evidence="2">The sequence shown here is derived from an EMBL/GenBank/DDBJ whole genome shotgun (WGS) entry which is preliminary data.</text>
</comment>
<proteinExistence type="predicted"/>
<feature type="region of interest" description="Disordered" evidence="1">
    <location>
        <begin position="1061"/>
        <end position="1116"/>
    </location>
</feature>
<keyword evidence="3" id="KW-1185">Reference proteome</keyword>
<sequence>MLLGEACKVYILASLSLDDILDQVPPPNQLCLITAIMLLSQKSNSEPKYLINQEEPWDPVTLLQRWILRSRVAGTEDSGLDLGESKHHADALEIKLAALDTVPTDSKVLCIQCQISSELGQYYCWSGQYGQAIKYLDQCQGVHGLCSNTSESHLKCFLNLHRTAALLKMARLATGVALQDPKEDLLNQIKRMDQSHRHQDLVLEFKKDNRIRNLPYSWRQRLMQNVLNRMDFQNGTFLAVANALYHLQDPCDMILEIPSQVLIHLRSVTFSSGNEVNAYLTPSIFEDVMALIAEIQTSYTDTSIRIPGISKDYKTTISLFVLKLTSTIGHVLCYEAAWRSAHFAGTISMAAGLLEPSSDEWRSVWDMYSVVLLRSAPASGNLANQLPPASDATESLGKSWVLEHMDPDDLEEYLRIFLSEDKQQHHHRQQEQHLPYGVDGEDMVVASDQIEFHIDKYSTWSQLGILAEELEQGRDARIASRVEQRVRAKAEAVKNDRRTPRVATTLDRHLAPIDGEAMIVEDVRGTNSSDTGDFEMAMDLGQEDDSAFKTAANEEVQERVKKEEQARLDEEKTIEISRLLDVYLKHHGALELNLQLRCLALCINAKLWEFLSIYGRSGVEQLNKSIHGEICQVYSVLVPLCEILNRSQALGVDFKDIASVSCLDALISSDLQPITVTRLAAFDMIQGLMPNVARPHSSNLHAGALNSNISNSNTNNNRIGSSSNNANQHHIHPQKARRSFQEDGALLGHGAAMDEDLGHAVILKLFALVRLRGVVDVFGALLAGAISSILPERAKLTLSEFGYHALFTTSMDSVSSWSDPRVKIIAMVSNGESGQAIEVVPGARQRFAKLLIQIYERQVQYESDTLTKKLKTEAKTLALAEKSQAVDHLEMVLGLKMGEVTHNCLFTTKAWVQITRYSLCLTDLYHLEGMHQDALASFLNACMVASKCFADVERLDRRVWAAYAHGPIVSATSPLQPQHLSGQQPSGAGMTQSVIIPSQTGFVSGVPSVFGTPPPPSHTAGLGDPHIMPTYPTLTALSAMNNTAGNNVGIQGQVGLGLIPSPTSSLDASGPTALGPYPPSPPLPPPPPPPHPPGALSGGPPSSTIAAASSPVGSPPPAVPSTFAVRAIDSCMLLNEPLASVVMQQFLPRMDYSQAFATIRVAYDQGLLNFSGKASSTALPVTTIASAAATASTTLASATVPGGGNISALPTVNSGGVGSAGAGGAGAAMHLLSGNGSVAVALTVPGSSPSVSGVLASPRVQSSASIFTPEATLTLTGSTAGRRGSALPQGVGVSGGSANIAGGSSTQRRTENSMPRQLFLDLVFDLSMLELVSFLCKEAKDLPGLLAVQARINSNRMALDARPQLSGQVHSMAQQDLLTWLWSRYARIG</sequence>
<feature type="compositionally biased region" description="Pro residues" evidence="1">
    <location>
        <begin position="1076"/>
        <end position="1093"/>
    </location>
</feature>
<accession>A0A9P6RZ54</accession>
<feature type="compositionally biased region" description="Low complexity" evidence="1">
    <location>
        <begin position="1094"/>
        <end position="1112"/>
    </location>
</feature>
<reference evidence="2" key="1">
    <citation type="journal article" date="2020" name="Fungal Divers.">
        <title>Resolving the Mortierellaceae phylogeny through synthesis of multi-gene phylogenetics and phylogenomics.</title>
        <authorList>
            <person name="Vandepol N."/>
            <person name="Liber J."/>
            <person name="Desiro A."/>
            <person name="Na H."/>
            <person name="Kennedy M."/>
            <person name="Barry K."/>
            <person name="Grigoriev I.V."/>
            <person name="Miller A.N."/>
            <person name="O'Donnell K."/>
            <person name="Stajich J.E."/>
            <person name="Bonito G."/>
        </authorList>
    </citation>
    <scope>NUCLEOTIDE SEQUENCE</scope>
    <source>
        <strain evidence="2">REB-010B</strain>
    </source>
</reference>
<evidence type="ECO:0000313" key="3">
    <source>
        <dbReference type="Proteomes" id="UP000738325"/>
    </source>
</evidence>
<dbReference type="EMBL" id="JAAAIP010000004">
    <property type="protein sequence ID" value="KAG0330316.1"/>
    <property type="molecule type" value="Genomic_DNA"/>
</dbReference>
<dbReference type="Proteomes" id="UP000738325">
    <property type="component" value="Unassembled WGS sequence"/>
</dbReference>
<feature type="compositionally biased region" description="Low complexity" evidence="1">
    <location>
        <begin position="706"/>
        <end position="727"/>
    </location>
</feature>
<protein>
    <submittedName>
        <fullName evidence="2">Uncharacterized protein</fullName>
    </submittedName>
</protein>
<dbReference type="OrthoDB" id="2413203at2759"/>